<dbReference type="Pfam" id="PF02826">
    <property type="entry name" value="2-Hacid_dh_C"/>
    <property type="match status" value="1"/>
</dbReference>
<proteinExistence type="inferred from homology"/>
<dbReference type="InterPro" id="IPR050223">
    <property type="entry name" value="D-isomer_2-hydroxyacid_DH"/>
</dbReference>
<dbReference type="SUPFAM" id="SSF51735">
    <property type="entry name" value="NAD(P)-binding Rossmann-fold domains"/>
    <property type="match status" value="1"/>
</dbReference>
<reference evidence="6" key="1">
    <citation type="submission" date="2021-07" db="EMBL/GenBank/DDBJ databases">
        <authorList>
            <person name="Catto M.A."/>
            <person name="Jacobson A."/>
            <person name="Kennedy G."/>
            <person name="Labadie P."/>
            <person name="Hunt B.G."/>
            <person name="Srinivasan R."/>
        </authorList>
    </citation>
    <scope>NUCLEOTIDE SEQUENCE</scope>
    <source>
        <strain evidence="6">PL_HMW_Pooled</strain>
        <tissue evidence="6">Head</tissue>
    </source>
</reference>
<gene>
    <name evidence="6" type="ORF">KUF71_020121</name>
</gene>
<name>A0AAE1GWM7_9NEOP</name>
<dbReference type="AlphaFoldDB" id="A0AAE1GWM7"/>
<comment type="caution">
    <text evidence="6">The sequence shown here is derived from an EMBL/GenBank/DDBJ whole genome shotgun (WGS) entry which is preliminary data.</text>
</comment>
<evidence type="ECO:0000313" key="6">
    <source>
        <dbReference type="EMBL" id="KAK3910352.1"/>
    </source>
</evidence>
<dbReference type="Gene3D" id="3.40.50.720">
    <property type="entry name" value="NAD(P)-binding Rossmann-like Domain"/>
    <property type="match status" value="2"/>
</dbReference>
<protein>
    <recommendedName>
        <fullName evidence="2">Glyoxylate reductase/hydroxypyruvate reductase</fullName>
    </recommendedName>
</protein>
<dbReference type="EMBL" id="JAHWGI010000150">
    <property type="protein sequence ID" value="KAK3910352.1"/>
    <property type="molecule type" value="Genomic_DNA"/>
</dbReference>
<dbReference type="GO" id="GO:0030267">
    <property type="term" value="F:glyoxylate reductase (NADPH) activity"/>
    <property type="evidence" value="ECO:0007669"/>
    <property type="project" value="TreeGrafter"/>
</dbReference>
<reference evidence="6" key="2">
    <citation type="journal article" date="2023" name="BMC Genomics">
        <title>Pest status, molecular evolution, and epigenetic factors derived from the genome assembly of Frankliniella fusca, a thysanopteran phytovirus vector.</title>
        <authorList>
            <person name="Catto M.A."/>
            <person name="Labadie P.E."/>
            <person name="Jacobson A.L."/>
            <person name="Kennedy G.G."/>
            <person name="Srinivasan R."/>
            <person name="Hunt B.G."/>
        </authorList>
    </citation>
    <scope>NUCLEOTIDE SEQUENCE</scope>
    <source>
        <strain evidence="6">PL_HMW_Pooled</strain>
    </source>
</reference>
<dbReference type="PROSITE" id="PS00671">
    <property type="entry name" value="D_2_HYDROXYACID_DH_3"/>
    <property type="match status" value="1"/>
</dbReference>
<comment type="similarity">
    <text evidence="3">Belongs to the D-isomer specific 2-hydroxyacid dehydrogenase family.</text>
</comment>
<dbReference type="Proteomes" id="UP001219518">
    <property type="component" value="Unassembled WGS sequence"/>
</dbReference>
<evidence type="ECO:0000256" key="1">
    <source>
        <dbReference type="ARBA" id="ARBA00023002"/>
    </source>
</evidence>
<dbReference type="SUPFAM" id="SSF52283">
    <property type="entry name" value="Formate/glycerate dehydrogenase catalytic domain-like"/>
    <property type="match status" value="1"/>
</dbReference>
<dbReference type="FunFam" id="3.40.50.720:FF:000026">
    <property type="entry name" value="Glyoxylate/hydroxypyruvate reductase B"/>
    <property type="match status" value="1"/>
</dbReference>
<evidence type="ECO:0000313" key="7">
    <source>
        <dbReference type="Proteomes" id="UP001219518"/>
    </source>
</evidence>
<dbReference type="InterPro" id="IPR006139">
    <property type="entry name" value="D-isomer_2_OHA_DH_cat_dom"/>
</dbReference>
<evidence type="ECO:0000259" key="5">
    <source>
        <dbReference type="Pfam" id="PF02826"/>
    </source>
</evidence>
<dbReference type="Pfam" id="PF00389">
    <property type="entry name" value="2-Hacid_dh"/>
    <property type="match status" value="1"/>
</dbReference>
<dbReference type="InterPro" id="IPR036291">
    <property type="entry name" value="NAD(P)-bd_dom_sf"/>
</dbReference>
<evidence type="ECO:0000259" key="4">
    <source>
        <dbReference type="Pfam" id="PF00389"/>
    </source>
</evidence>
<feature type="domain" description="D-isomer specific 2-hydroxyacid dehydrogenase NAD-binding" evidence="5">
    <location>
        <begin position="138"/>
        <end position="315"/>
    </location>
</feature>
<dbReference type="GO" id="GO:0051287">
    <property type="term" value="F:NAD binding"/>
    <property type="evidence" value="ECO:0007669"/>
    <property type="project" value="InterPro"/>
</dbReference>
<sequence length="348" mass="38193">MVLVSGIQCKSFSILRHLSLGRPTSSMKPSVFVTRPDVPDVGINLLKERCDVELWTKNIAPPRSELLKGVTGKSALFCNIADKIDKEVFDAAGPNLKVIATMSVGYEHIDLEEAKKRDIKVGYTPDVLTYAVAELTVAILLATSRRLFEAHREIFNGGWTSWSPSWMCGPSIKGKTVGIVGFGRIGQETARLLKGFGVRQFLYSGRKDHPEASDIGAFRLPIEELLPQCDFVICTLAMSPETKHYFNEKLFNLMKPSAIFVNTSRGGVVDQDALIKALETGQIRAAGLDVMTPEPIPPDHRLLSLPNCVVIPHIGSAGIESRNDMAEVTARNILTALENKPMPAELKL</sequence>
<evidence type="ECO:0000256" key="2">
    <source>
        <dbReference type="ARBA" id="ARBA00073306"/>
    </source>
</evidence>
<dbReference type="CDD" id="cd05301">
    <property type="entry name" value="GDH"/>
    <property type="match status" value="1"/>
</dbReference>
<feature type="domain" description="D-isomer specific 2-hydroxyacid dehydrogenase catalytic" evidence="4">
    <location>
        <begin position="34"/>
        <end position="345"/>
    </location>
</feature>
<keyword evidence="7" id="KW-1185">Reference proteome</keyword>
<evidence type="ECO:0000256" key="3">
    <source>
        <dbReference type="RuleBase" id="RU003719"/>
    </source>
</evidence>
<dbReference type="InterPro" id="IPR006140">
    <property type="entry name" value="D-isomer_DH_NAD-bd"/>
</dbReference>
<keyword evidence="1 3" id="KW-0560">Oxidoreductase</keyword>
<accession>A0AAE1GWM7</accession>
<dbReference type="InterPro" id="IPR029753">
    <property type="entry name" value="D-isomer_DH_CS"/>
</dbReference>
<dbReference type="PANTHER" id="PTHR10996:SF277">
    <property type="entry name" value="GLYOXYLATE REDUCTASE_HYDROXYPYRUVATE REDUCTASE"/>
    <property type="match status" value="1"/>
</dbReference>
<organism evidence="6 7">
    <name type="scientific">Frankliniella fusca</name>
    <dbReference type="NCBI Taxonomy" id="407009"/>
    <lineage>
        <taxon>Eukaryota</taxon>
        <taxon>Metazoa</taxon>
        <taxon>Ecdysozoa</taxon>
        <taxon>Arthropoda</taxon>
        <taxon>Hexapoda</taxon>
        <taxon>Insecta</taxon>
        <taxon>Pterygota</taxon>
        <taxon>Neoptera</taxon>
        <taxon>Paraneoptera</taxon>
        <taxon>Thysanoptera</taxon>
        <taxon>Terebrantia</taxon>
        <taxon>Thripoidea</taxon>
        <taxon>Thripidae</taxon>
        <taxon>Frankliniella</taxon>
    </lineage>
</organism>
<dbReference type="PANTHER" id="PTHR10996">
    <property type="entry name" value="2-HYDROXYACID DEHYDROGENASE-RELATED"/>
    <property type="match status" value="1"/>
</dbReference>
<dbReference type="GO" id="GO:0008465">
    <property type="term" value="F:hydroxypyruvate reductase (NADH) activity"/>
    <property type="evidence" value="ECO:0007669"/>
    <property type="project" value="TreeGrafter"/>
</dbReference>
<dbReference type="GO" id="GO:0005829">
    <property type="term" value="C:cytosol"/>
    <property type="evidence" value="ECO:0007669"/>
    <property type="project" value="TreeGrafter"/>
</dbReference>